<evidence type="ECO:0000313" key="4">
    <source>
        <dbReference type="Proteomes" id="UP000308768"/>
    </source>
</evidence>
<sequence length="334" mass="37268">MSDNELDAELLALAGDDSSSDEEETKPTAKPSRSVTPASSPTNAAEEKGRSPIRRGVAQKTKVKASKGGARKRRKEESEEEGEASSAPASPNSLGSGAMSESESDTAPANANEESVGYPLEGKYADEADKARIMAMSEIQREELLAERAAEIERKTQDLHLRRLLQARERDEARFADKKKRKAGAAELEDSSRKSSRLKVKASEPLEAYKRHREQKGEQRRREDDRRRDRRSMSREDGHSDADADGESEVEWDDGKTKLMPSAHEELLADIKDFERVRVGRTNFAKVCFYPTFNDAISGCFCRVSIGIDRSNGQNMYRMTQIKGFAEGRPYAME</sequence>
<proteinExistence type="predicted"/>
<gene>
    <name evidence="3" type="ORF">B0A49_12885</name>
</gene>
<feature type="region of interest" description="Disordered" evidence="1">
    <location>
        <begin position="1"/>
        <end position="123"/>
    </location>
</feature>
<dbReference type="Proteomes" id="UP000308768">
    <property type="component" value="Unassembled WGS sequence"/>
</dbReference>
<dbReference type="STRING" id="331657.A0A4U0V2U6"/>
<dbReference type="InterPro" id="IPR036128">
    <property type="entry name" value="Plus3-like_sf"/>
</dbReference>
<feature type="compositionally biased region" description="Polar residues" evidence="1">
    <location>
        <begin position="31"/>
        <end position="43"/>
    </location>
</feature>
<feature type="compositionally biased region" description="Basic residues" evidence="1">
    <location>
        <begin position="61"/>
        <end position="74"/>
    </location>
</feature>
<dbReference type="Pfam" id="PF03126">
    <property type="entry name" value="Plus-3"/>
    <property type="match status" value="1"/>
</dbReference>
<dbReference type="Gene3D" id="3.90.70.200">
    <property type="entry name" value="Plus-3 domain"/>
    <property type="match status" value="1"/>
</dbReference>
<dbReference type="PROSITE" id="PS51360">
    <property type="entry name" value="PLUS3"/>
    <property type="match status" value="1"/>
</dbReference>
<feature type="non-terminal residue" evidence="3">
    <location>
        <position position="334"/>
    </location>
</feature>
<accession>A0A4U0V2U6</accession>
<evidence type="ECO:0000259" key="2">
    <source>
        <dbReference type="PROSITE" id="PS51360"/>
    </source>
</evidence>
<dbReference type="AlphaFoldDB" id="A0A4U0V2U6"/>
<dbReference type="OrthoDB" id="166375at2759"/>
<feature type="compositionally biased region" description="Acidic residues" evidence="1">
    <location>
        <begin position="243"/>
        <end position="252"/>
    </location>
</feature>
<keyword evidence="4" id="KW-1185">Reference proteome</keyword>
<reference evidence="3 4" key="1">
    <citation type="submission" date="2017-03" db="EMBL/GenBank/DDBJ databases">
        <title>Genomes of endolithic fungi from Antarctica.</title>
        <authorList>
            <person name="Coleine C."/>
            <person name="Masonjones S."/>
            <person name="Stajich J.E."/>
        </authorList>
    </citation>
    <scope>NUCLEOTIDE SEQUENCE [LARGE SCALE GENOMIC DNA]</scope>
    <source>
        <strain evidence="3 4">CCFEE 5187</strain>
    </source>
</reference>
<comment type="caution">
    <text evidence="3">The sequence shown here is derived from an EMBL/GenBank/DDBJ whole genome shotgun (WGS) entry which is preliminary data.</text>
</comment>
<organism evidence="3 4">
    <name type="scientific">Cryomyces minteri</name>
    <dbReference type="NCBI Taxonomy" id="331657"/>
    <lineage>
        <taxon>Eukaryota</taxon>
        <taxon>Fungi</taxon>
        <taxon>Dikarya</taxon>
        <taxon>Ascomycota</taxon>
        <taxon>Pezizomycotina</taxon>
        <taxon>Dothideomycetes</taxon>
        <taxon>Dothideomycetes incertae sedis</taxon>
        <taxon>Cryomyces</taxon>
    </lineage>
</organism>
<feature type="compositionally biased region" description="Polar residues" evidence="1">
    <location>
        <begin position="88"/>
        <end position="113"/>
    </location>
</feature>
<feature type="compositionally biased region" description="Basic and acidic residues" evidence="1">
    <location>
        <begin position="201"/>
        <end position="242"/>
    </location>
</feature>
<dbReference type="SUPFAM" id="SSF159042">
    <property type="entry name" value="Plus3-like"/>
    <property type="match status" value="1"/>
</dbReference>
<protein>
    <recommendedName>
        <fullName evidence="2">Plus3 domain-containing protein</fullName>
    </recommendedName>
</protein>
<feature type="region of interest" description="Disordered" evidence="1">
    <location>
        <begin position="166"/>
        <end position="254"/>
    </location>
</feature>
<evidence type="ECO:0000256" key="1">
    <source>
        <dbReference type="SAM" id="MobiDB-lite"/>
    </source>
</evidence>
<dbReference type="EMBL" id="NAJN01003168">
    <property type="protein sequence ID" value="TKA42961.1"/>
    <property type="molecule type" value="Genomic_DNA"/>
</dbReference>
<dbReference type="InterPro" id="IPR004343">
    <property type="entry name" value="Plus-3_dom"/>
</dbReference>
<evidence type="ECO:0000313" key="3">
    <source>
        <dbReference type="EMBL" id="TKA42961.1"/>
    </source>
</evidence>
<dbReference type="GO" id="GO:0003677">
    <property type="term" value="F:DNA binding"/>
    <property type="evidence" value="ECO:0007669"/>
    <property type="project" value="InterPro"/>
</dbReference>
<feature type="domain" description="Plus3" evidence="2">
    <location>
        <begin position="268"/>
        <end position="334"/>
    </location>
</feature>
<name>A0A4U0V2U6_9PEZI</name>
<feature type="compositionally biased region" description="Basic and acidic residues" evidence="1">
    <location>
        <begin position="166"/>
        <end position="176"/>
    </location>
</feature>